<evidence type="ECO:0000256" key="1">
    <source>
        <dbReference type="SAM" id="Phobius"/>
    </source>
</evidence>
<dbReference type="PIRSF" id="PIRSF018266">
    <property type="entry name" value="FecR"/>
    <property type="match status" value="1"/>
</dbReference>
<keyword evidence="1" id="KW-0812">Transmembrane</keyword>
<evidence type="ECO:0000313" key="4">
    <source>
        <dbReference type="EMBL" id="MBC9795617.1"/>
    </source>
</evidence>
<gene>
    <name evidence="4" type="ORF">IBL28_06545</name>
</gene>
<dbReference type="AlphaFoldDB" id="A0A926JQH8"/>
<dbReference type="PANTHER" id="PTHR30273">
    <property type="entry name" value="PERIPLASMIC SIGNAL SENSOR AND SIGMA FACTOR ACTIVATOR FECR-RELATED"/>
    <property type="match status" value="1"/>
</dbReference>
<evidence type="ECO:0000313" key="5">
    <source>
        <dbReference type="Proteomes" id="UP000653730"/>
    </source>
</evidence>
<dbReference type="PANTHER" id="PTHR30273:SF2">
    <property type="entry name" value="PROTEIN FECR"/>
    <property type="match status" value="1"/>
</dbReference>
<dbReference type="InterPro" id="IPR032508">
    <property type="entry name" value="FecR_C"/>
</dbReference>
<dbReference type="GO" id="GO:0016989">
    <property type="term" value="F:sigma factor antagonist activity"/>
    <property type="evidence" value="ECO:0007669"/>
    <property type="project" value="TreeGrafter"/>
</dbReference>
<dbReference type="EMBL" id="JACVDC010000012">
    <property type="protein sequence ID" value="MBC9795617.1"/>
    <property type="molecule type" value="Genomic_DNA"/>
</dbReference>
<dbReference type="InterPro" id="IPR006860">
    <property type="entry name" value="FecR"/>
</dbReference>
<dbReference type="InterPro" id="IPR012373">
    <property type="entry name" value="Ferrdict_sens_TM"/>
</dbReference>
<dbReference type="Proteomes" id="UP000653730">
    <property type="component" value="Unassembled WGS sequence"/>
</dbReference>
<name>A0A926JQH8_9FLAO</name>
<organism evidence="4 5">
    <name type="scientific">Sinomicrobium weinanense</name>
    <dbReference type="NCBI Taxonomy" id="2842200"/>
    <lineage>
        <taxon>Bacteria</taxon>
        <taxon>Pseudomonadati</taxon>
        <taxon>Bacteroidota</taxon>
        <taxon>Flavobacteriia</taxon>
        <taxon>Flavobacteriales</taxon>
        <taxon>Flavobacteriaceae</taxon>
        <taxon>Sinomicrobium</taxon>
    </lineage>
</organism>
<dbReference type="RefSeq" id="WP_187964765.1">
    <property type="nucleotide sequence ID" value="NZ_JACVDC010000012.1"/>
</dbReference>
<dbReference type="Gene3D" id="2.60.120.1440">
    <property type="match status" value="1"/>
</dbReference>
<dbReference type="Gene3D" id="3.55.50.30">
    <property type="match status" value="1"/>
</dbReference>
<feature type="domain" description="Protein FecR C-terminal" evidence="3">
    <location>
        <begin position="232"/>
        <end position="293"/>
    </location>
</feature>
<feature type="transmembrane region" description="Helical" evidence="1">
    <location>
        <begin position="75"/>
        <end position="94"/>
    </location>
</feature>
<sequence>MKNDNLLAKWLSGEISEEELKILKRSEDLSLYEKIIAHADKLEAPAFDRATLLQKIQQQQSASSSKVVPLRPWKWMAGVAAVAAVILVSFLFLGNGDTVISTANAEKTDVVLPDKSEVTLNASSSLTYNEKKWNKKRLVKLDGEGFFKVAEGNAFDVQASLGTVSVLGTQFNVKNRKDYFEVSCYEGSIQVVYQKDTTRLAPGNTFRALGGEVVQTGGFADNVPSWIRNESSFKSVPYREVLKEFERQYNVKIRTDTETNRHFTGSFSNRDIETALKSITLPFRLKYEFTDGKKDEIIIYADKD</sequence>
<feature type="domain" description="FecR protein" evidence="2">
    <location>
        <begin position="99"/>
        <end position="189"/>
    </location>
</feature>
<protein>
    <submittedName>
        <fullName evidence="4">FecR domain-containing protein</fullName>
    </submittedName>
</protein>
<comment type="caution">
    <text evidence="4">The sequence shown here is derived from an EMBL/GenBank/DDBJ whole genome shotgun (WGS) entry which is preliminary data.</text>
</comment>
<dbReference type="Pfam" id="PF16344">
    <property type="entry name" value="FecR_C"/>
    <property type="match status" value="1"/>
</dbReference>
<dbReference type="Pfam" id="PF04773">
    <property type="entry name" value="FecR"/>
    <property type="match status" value="1"/>
</dbReference>
<proteinExistence type="predicted"/>
<evidence type="ECO:0000259" key="2">
    <source>
        <dbReference type="Pfam" id="PF04773"/>
    </source>
</evidence>
<keyword evidence="5" id="KW-1185">Reference proteome</keyword>
<accession>A0A926JQH8</accession>
<keyword evidence="1" id="KW-0472">Membrane</keyword>
<reference evidence="4 5" key="1">
    <citation type="submission" date="2020-09" db="EMBL/GenBank/DDBJ databases">
        <title>Sinomicrobium weinanense sp. nov., a halophilic bacteria isolated from saline-alkali soil.</title>
        <authorList>
            <person name="Wu P."/>
            <person name="Ren H."/>
            <person name="Mei Y."/>
            <person name="Liang Y."/>
            <person name="Chen Z."/>
        </authorList>
    </citation>
    <scope>NUCLEOTIDE SEQUENCE [LARGE SCALE GENOMIC DNA]</scope>
    <source>
        <strain evidence="4 5">FJxs</strain>
    </source>
</reference>
<keyword evidence="1" id="KW-1133">Transmembrane helix</keyword>
<evidence type="ECO:0000259" key="3">
    <source>
        <dbReference type="Pfam" id="PF16344"/>
    </source>
</evidence>